<feature type="compositionally biased region" description="Polar residues" evidence="9">
    <location>
        <begin position="316"/>
        <end position="339"/>
    </location>
</feature>
<keyword evidence="14" id="KW-1185">Reference proteome</keyword>
<sequence>MFKLFGYLRPYSGQLTAVVVLMLLQSLAQLYLPTLLSDIVDIGVIHGDTGYIWKAGGLMLLVAAGATLCVFVASYLLSRSAAGFGASLRSAVFGHVESFSLQEFDKLGTSSLITRTTNDITQVQQVVVMMRMFIGAPTMLIGGVIMSVVKDARLAIVLIAVIPVLAAAIAFIMMKGVPLFKAMQLKIDRLNLVLREHLTGIRVIRAFNRSAHETARFDDANVDFTRTATRVGLIVGTMMPVMMLIFNLSVVVILWYGGLRIDAGHMQVGDLMAFIQYAMQIMFSMFMMTMIFMMIPRASASATRLREVLGMTPSIVNTAERQGTTGHTAQETRAASGQSDVADGTAAGAGRSGEAAGDSLTEAATGLIEFDDVSFRYPGAEQPALTGISFQAKPGEVTAIIGGTGSGKSTLLNLLLRFYDAESGSIRVNGQDVRDADLESLRERIGFVPQKAVLFSGTVASNIRFGREAATDDEVRAAAETAQAASFIEEMKDGYASAVTQGGTNLSGGQKQRLAIARALVRRPDIYVFDDSFSALDFKTDARLREALRKETANATVLIVAQRVSTIRDADRILVLEEGRIAGIGTHRELLNSCGVYREIVASQLSEEEIA</sequence>
<dbReference type="Proteomes" id="UP000298246">
    <property type="component" value="Unassembled WGS sequence"/>
</dbReference>
<organism evidence="13 14">
    <name type="scientific">Paenibacillus athensensis</name>
    <dbReference type="NCBI Taxonomy" id="1967502"/>
    <lineage>
        <taxon>Bacteria</taxon>
        <taxon>Bacillati</taxon>
        <taxon>Bacillota</taxon>
        <taxon>Bacilli</taxon>
        <taxon>Bacillales</taxon>
        <taxon>Paenibacillaceae</taxon>
        <taxon>Paenibacillus</taxon>
    </lineage>
</organism>
<evidence type="ECO:0000256" key="9">
    <source>
        <dbReference type="SAM" id="MobiDB-lite"/>
    </source>
</evidence>
<dbReference type="CDD" id="cd18548">
    <property type="entry name" value="ABC_6TM_Tm287_like"/>
    <property type="match status" value="1"/>
</dbReference>
<evidence type="ECO:0000256" key="10">
    <source>
        <dbReference type="SAM" id="Phobius"/>
    </source>
</evidence>
<feature type="transmembrane region" description="Helical" evidence="10">
    <location>
        <begin position="128"/>
        <end position="148"/>
    </location>
</feature>
<feature type="region of interest" description="Disordered" evidence="9">
    <location>
        <begin position="316"/>
        <end position="356"/>
    </location>
</feature>
<dbReference type="GO" id="GO:0015421">
    <property type="term" value="F:ABC-type oligopeptide transporter activity"/>
    <property type="evidence" value="ECO:0007669"/>
    <property type="project" value="TreeGrafter"/>
</dbReference>
<dbReference type="GO" id="GO:0005524">
    <property type="term" value="F:ATP binding"/>
    <property type="evidence" value="ECO:0007669"/>
    <property type="project" value="UniProtKB-KW"/>
</dbReference>
<dbReference type="PROSITE" id="PS00211">
    <property type="entry name" value="ABC_TRANSPORTER_1"/>
    <property type="match status" value="1"/>
</dbReference>
<keyword evidence="5" id="KW-0547">Nucleotide-binding</keyword>
<dbReference type="Gene3D" id="3.40.50.300">
    <property type="entry name" value="P-loop containing nucleotide triphosphate hydrolases"/>
    <property type="match status" value="1"/>
</dbReference>
<dbReference type="SMART" id="SM00382">
    <property type="entry name" value="AAA"/>
    <property type="match status" value="1"/>
</dbReference>
<feature type="domain" description="ABC transporter" evidence="11">
    <location>
        <begin position="368"/>
        <end position="603"/>
    </location>
</feature>
<keyword evidence="4 10" id="KW-0812">Transmembrane</keyword>
<keyword evidence="2" id="KW-0813">Transport</keyword>
<dbReference type="PANTHER" id="PTHR43394">
    <property type="entry name" value="ATP-DEPENDENT PERMEASE MDL1, MITOCHONDRIAL"/>
    <property type="match status" value="1"/>
</dbReference>
<dbReference type="Pfam" id="PF00005">
    <property type="entry name" value="ABC_tran"/>
    <property type="match status" value="1"/>
</dbReference>
<evidence type="ECO:0000256" key="1">
    <source>
        <dbReference type="ARBA" id="ARBA00004651"/>
    </source>
</evidence>
<feature type="compositionally biased region" description="Low complexity" evidence="9">
    <location>
        <begin position="344"/>
        <end position="356"/>
    </location>
</feature>
<dbReference type="RefSeq" id="WP_134756169.1">
    <property type="nucleotide sequence ID" value="NZ_MYFO02000017.1"/>
</dbReference>
<comment type="caution">
    <text evidence="13">The sequence shown here is derived from an EMBL/GenBank/DDBJ whole genome shotgun (WGS) entry which is preliminary data.</text>
</comment>
<keyword evidence="8 10" id="KW-0472">Membrane</keyword>
<evidence type="ECO:0000259" key="12">
    <source>
        <dbReference type="PROSITE" id="PS50929"/>
    </source>
</evidence>
<dbReference type="OrthoDB" id="9770415at2"/>
<evidence type="ECO:0000256" key="2">
    <source>
        <dbReference type="ARBA" id="ARBA00022448"/>
    </source>
</evidence>
<feature type="transmembrane region" description="Helical" evidence="10">
    <location>
        <begin position="231"/>
        <end position="257"/>
    </location>
</feature>
<gene>
    <name evidence="13" type="ORF">B5M42_20285</name>
</gene>
<feature type="transmembrane region" description="Helical" evidence="10">
    <location>
        <begin position="154"/>
        <end position="174"/>
    </location>
</feature>
<evidence type="ECO:0000313" key="13">
    <source>
        <dbReference type="EMBL" id="TFE84367.1"/>
    </source>
</evidence>
<accession>A0A4Y8PU24</accession>
<dbReference type="AlphaFoldDB" id="A0A4Y8PU24"/>
<feature type="transmembrane region" description="Helical" evidence="10">
    <location>
        <begin position="52"/>
        <end position="77"/>
    </location>
</feature>
<dbReference type="Pfam" id="PF00664">
    <property type="entry name" value="ABC_membrane"/>
    <property type="match status" value="1"/>
</dbReference>
<dbReference type="InterPro" id="IPR003439">
    <property type="entry name" value="ABC_transporter-like_ATP-bd"/>
</dbReference>
<evidence type="ECO:0000256" key="8">
    <source>
        <dbReference type="ARBA" id="ARBA00023136"/>
    </source>
</evidence>
<dbReference type="GO" id="GO:0005886">
    <property type="term" value="C:plasma membrane"/>
    <property type="evidence" value="ECO:0007669"/>
    <property type="project" value="UniProtKB-SubCell"/>
</dbReference>
<dbReference type="InterPro" id="IPR036640">
    <property type="entry name" value="ABC1_TM_sf"/>
</dbReference>
<evidence type="ECO:0000256" key="7">
    <source>
        <dbReference type="ARBA" id="ARBA00022989"/>
    </source>
</evidence>
<dbReference type="InterPro" id="IPR003593">
    <property type="entry name" value="AAA+_ATPase"/>
</dbReference>
<evidence type="ECO:0000256" key="4">
    <source>
        <dbReference type="ARBA" id="ARBA00022692"/>
    </source>
</evidence>
<dbReference type="InterPro" id="IPR039421">
    <property type="entry name" value="Type_1_exporter"/>
</dbReference>
<dbReference type="PANTHER" id="PTHR43394:SF1">
    <property type="entry name" value="ATP-BINDING CASSETTE SUB-FAMILY B MEMBER 10, MITOCHONDRIAL"/>
    <property type="match status" value="1"/>
</dbReference>
<keyword evidence="3" id="KW-1003">Cell membrane</keyword>
<evidence type="ECO:0000256" key="3">
    <source>
        <dbReference type="ARBA" id="ARBA00022475"/>
    </source>
</evidence>
<keyword evidence="7 10" id="KW-1133">Transmembrane helix</keyword>
<protein>
    <submittedName>
        <fullName evidence="13">Multidrug ABC transporter ATP-binding protein</fullName>
    </submittedName>
</protein>
<comment type="subcellular location">
    <subcellularLocation>
        <location evidence="1">Cell membrane</location>
        <topology evidence="1">Multi-pass membrane protein</topology>
    </subcellularLocation>
</comment>
<reference evidence="13 14" key="1">
    <citation type="submission" date="2017-03" db="EMBL/GenBank/DDBJ databases">
        <title>Isolation of Levoglucosan Utilizing Bacteria.</title>
        <authorList>
            <person name="Arya A.S."/>
        </authorList>
    </citation>
    <scope>NUCLEOTIDE SEQUENCE [LARGE SCALE GENOMIC DNA]</scope>
    <source>
        <strain evidence="13 14">MEC069</strain>
    </source>
</reference>
<name>A0A4Y8PU24_9BACL</name>
<dbReference type="InterPro" id="IPR017871">
    <property type="entry name" value="ABC_transporter-like_CS"/>
</dbReference>
<evidence type="ECO:0000313" key="14">
    <source>
        <dbReference type="Proteomes" id="UP000298246"/>
    </source>
</evidence>
<proteinExistence type="predicted"/>
<feature type="transmembrane region" description="Helical" evidence="10">
    <location>
        <begin position="277"/>
        <end position="296"/>
    </location>
</feature>
<dbReference type="SUPFAM" id="SSF52540">
    <property type="entry name" value="P-loop containing nucleoside triphosphate hydrolases"/>
    <property type="match status" value="1"/>
</dbReference>
<dbReference type="PROSITE" id="PS50893">
    <property type="entry name" value="ABC_TRANSPORTER_2"/>
    <property type="match status" value="1"/>
</dbReference>
<evidence type="ECO:0000256" key="5">
    <source>
        <dbReference type="ARBA" id="ARBA00022741"/>
    </source>
</evidence>
<dbReference type="FunFam" id="3.40.50.300:FF:000221">
    <property type="entry name" value="Multidrug ABC transporter ATP-binding protein"/>
    <property type="match status" value="1"/>
</dbReference>
<keyword evidence="6 13" id="KW-0067">ATP-binding</keyword>
<dbReference type="InterPro" id="IPR027417">
    <property type="entry name" value="P-loop_NTPase"/>
</dbReference>
<dbReference type="InterPro" id="IPR011527">
    <property type="entry name" value="ABC1_TM_dom"/>
</dbReference>
<evidence type="ECO:0000256" key="6">
    <source>
        <dbReference type="ARBA" id="ARBA00022840"/>
    </source>
</evidence>
<dbReference type="Gene3D" id="1.20.1560.10">
    <property type="entry name" value="ABC transporter type 1, transmembrane domain"/>
    <property type="match status" value="1"/>
</dbReference>
<dbReference type="EMBL" id="MYFO01000035">
    <property type="protein sequence ID" value="TFE84367.1"/>
    <property type="molecule type" value="Genomic_DNA"/>
</dbReference>
<feature type="domain" description="ABC transmembrane type-1" evidence="12">
    <location>
        <begin position="17"/>
        <end position="297"/>
    </location>
</feature>
<dbReference type="GO" id="GO:0016887">
    <property type="term" value="F:ATP hydrolysis activity"/>
    <property type="evidence" value="ECO:0007669"/>
    <property type="project" value="InterPro"/>
</dbReference>
<dbReference type="PROSITE" id="PS50929">
    <property type="entry name" value="ABC_TM1F"/>
    <property type="match status" value="1"/>
</dbReference>
<dbReference type="SUPFAM" id="SSF90123">
    <property type="entry name" value="ABC transporter transmembrane region"/>
    <property type="match status" value="1"/>
</dbReference>
<evidence type="ECO:0000259" key="11">
    <source>
        <dbReference type="PROSITE" id="PS50893"/>
    </source>
</evidence>